<dbReference type="AlphaFoldDB" id="A0AAV2MX54"/>
<feature type="compositionally biased region" description="Basic residues" evidence="1">
    <location>
        <begin position="238"/>
        <end position="256"/>
    </location>
</feature>
<evidence type="ECO:0000313" key="3">
    <source>
        <dbReference type="EMBL" id="CAL1672005.1"/>
    </source>
</evidence>
<organism evidence="3 4">
    <name type="scientific">Lasius platythorax</name>
    <dbReference type="NCBI Taxonomy" id="488582"/>
    <lineage>
        <taxon>Eukaryota</taxon>
        <taxon>Metazoa</taxon>
        <taxon>Ecdysozoa</taxon>
        <taxon>Arthropoda</taxon>
        <taxon>Hexapoda</taxon>
        <taxon>Insecta</taxon>
        <taxon>Pterygota</taxon>
        <taxon>Neoptera</taxon>
        <taxon>Endopterygota</taxon>
        <taxon>Hymenoptera</taxon>
        <taxon>Apocrita</taxon>
        <taxon>Aculeata</taxon>
        <taxon>Formicoidea</taxon>
        <taxon>Formicidae</taxon>
        <taxon>Formicinae</taxon>
        <taxon>Lasius</taxon>
        <taxon>Lasius</taxon>
    </lineage>
</organism>
<feature type="compositionally biased region" description="Basic and acidic residues" evidence="1">
    <location>
        <begin position="21"/>
        <end position="30"/>
    </location>
</feature>
<evidence type="ECO:0000259" key="2">
    <source>
        <dbReference type="Pfam" id="PF23055"/>
    </source>
</evidence>
<evidence type="ECO:0000256" key="1">
    <source>
        <dbReference type="SAM" id="MobiDB-lite"/>
    </source>
</evidence>
<sequence>MPLDRSPTRSTQAGMEGQPPEDEKPTDHQQGESQNGAAKFLEIQANEFRNVKLATFWRNRPKLWFVAVESEFTAYRVRSDEIKYSAVIRHLDEQAMIAVADVLEQPPSTGKYEKLKATLIERFSDSLEKQMRTLLETTELGDKTPSVLLREMRTLAGTNVTDNMLRTLWLQRLPTRIQELLTVLDDVSLDKLAACADKAHDRGIGQGVIAIAGTVQPDPLQTLNNQISELAKQVAAIGKRRARSKTRGRSRTKSGSRKRDQTPEQSTTCYYHQRFKEKAWKCLLPCDSEHPLAKRGNSNDHRE</sequence>
<gene>
    <name evidence="3" type="ORF">LPLAT_LOCUS5415</name>
</gene>
<dbReference type="PANTHER" id="PTHR33327">
    <property type="entry name" value="ENDONUCLEASE"/>
    <property type="match status" value="1"/>
</dbReference>
<dbReference type="PANTHER" id="PTHR33327:SF3">
    <property type="entry name" value="RNA-DIRECTED DNA POLYMERASE"/>
    <property type="match status" value="1"/>
</dbReference>
<dbReference type="EMBL" id="CAXIPU020000435">
    <property type="protein sequence ID" value="CAL1672005.1"/>
    <property type="molecule type" value="Genomic_DNA"/>
</dbReference>
<proteinExistence type="predicted"/>
<feature type="region of interest" description="Disordered" evidence="1">
    <location>
        <begin position="1"/>
        <end position="34"/>
    </location>
</feature>
<dbReference type="Pfam" id="PF23055">
    <property type="entry name" value="DUF7041"/>
    <property type="match status" value="1"/>
</dbReference>
<dbReference type="Proteomes" id="UP001497644">
    <property type="component" value="Unassembled WGS sequence"/>
</dbReference>
<evidence type="ECO:0000313" key="4">
    <source>
        <dbReference type="Proteomes" id="UP001497644"/>
    </source>
</evidence>
<feature type="region of interest" description="Disordered" evidence="1">
    <location>
        <begin position="235"/>
        <end position="267"/>
    </location>
</feature>
<comment type="caution">
    <text evidence="3">The sequence shown here is derived from an EMBL/GenBank/DDBJ whole genome shotgun (WGS) entry which is preliminary data.</text>
</comment>
<dbReference type="InterPro" id="IPR055469">
    <property type="entry name" value="DUF7041"/>
</dbReference>
<feature type="domain" description="DUF7041" evidence="2">
    <location>
        <begin position="54"/>
        <end position="136"/>
    </location>
</feature>
<reference evidence="3" key="1">
    <citation type="submission" date="2024-04" db="EMBL/GenBank/DDBJ databases">
        <authorList>
            <consortium name="Molecular Ecology Group"/>
        </authorList>
    </citation>
    <scope>NUCLEOTIDE SEQUENCE</scope>
</reference>
<keyword evidence="4" id="KW-1185">Reference proteome</keyword>
<accession>A0AAV2MX54</accession>
<protein>
    <recommendedName>
        <fullName evidence="2">DUF7041 domain-containing protein</fullName>
    </recommendedName>
</protein>
<name>A0AAV2MX54_9HYME</name>